<dbReference type="Proteomes" id="UP000610966">
    <property type="component" value="Unassembled WGS sequence"/>
</dbReference>
<organism evidence="3 4">
    <name type="scientific">Sphaerimonospora thailandensis</name>
    <dbReference type="NCBI Taxonomy" id="795644"/>
    <lineage>
        <taxon>Bacteria</taxon>
        <taxon>Bacillati</taxon>
        <taxon>Actinomycetota</taxon>
        <taxon>Actinomycetes</taxon>
        <taxon>Streptosporangiales</taxon>
        <taxon>Streptosporangiaceae</taxon>
        <taxon>Sphaerimonospora</taxon>
    </lineage>
</organism>
<evidence type="ECO:0000313" key="4">
    <source>
        <dbReference type="Proteomes" id="UP000610966"/>
    </source>
</evidence>
<feature type="transmembrane region" description="Helical" evidence="2">
    <location>
        <begin position="39"/>
        <end position="57"/>
    </location>
</feature>
<reference evidence="3" key="1">
    <citation type="submission" date="2021-01" db="EMBL/GenBank/DDBJ databases">
        <title>Whole genome shotgun sequence of Sphaerimonospora thailandensis NBRC 107569.</title>
        <authorList>
            <person name="Komaki H."/>
            <person name="Tamura T."/>
        </authorList>
    </citation>
    <scope>NUCLEOTIDE SEQUENCE</scope>
    <source>
        <strain evidence="3">NBRC 107569</strain>
    </source>
</reference>
<dbReference type="AlphaFoldDB" id="A0A8J3R6A2"/>
<gene>
    <name evidence="3" type="ORF">Mth01_21600</name>
</gene>
<proteinExistence type="predicted"/>
<dbReference type="EMBL" id="BOOG01000018">
    <property type="protein sequence ID" value="GIH69907.1"/>
    <property type="molecule type" value="Genomic_DNA"/>
</dbReference>
<sequence length="94" mass="10439">MTDLSQQGMTCEPPRKLLHVTQPRPPDPQPLQTRDTPTILVGTGLWAVALVVVLLVVRPADGRPIWTCVVGIGLGVFGLLYVRRRDSRRRDVSE</sequence>
<comment type="caution">
    <text evidence="3">The sequence shown here is derived from an EMBL/GenBank/DDBJ whole genome shotgun (WGS) entry which is preliminary data.</text>
</comment>
<feature type="region of interest" description="Disordered" evidence="1">
    <location>
        <begin position="1"/>
        <end position="35"/>
    </location>
</feature>
<evidence type="ECO:0008006" key="5">
    <source>
        <dbReference type="Google" id="ProtNLM"/>
    </source>
</evidence>
<evidence type="ECO:0000256" key="2">
    <source>
        <dbReference type="SAM" id="Phobius"/>
    </source>
</evidence>
<protein>
    <recommendedName>
        <fullName evidence="5">DUF2530 domain-containing protein</fullName>
    </recommendedName>
</protein>
<feature type="transmembrane region" description="Helical" evidence="2">
    <location>
        <begin position="63"/>
        <end position="82"/>
    </location>
</feature>
<keyword evidence="2" id="KW-0812">Transmembrane</keyword>
<dbReference type="InterPro" id="IPR019681">
    <property type="entry name" value="DUF2530"/>
</dbReference>
<evidence type="ECO:0000313" key="3">
    <source>
        <dbReference type="EMBL" id="GIH69907.1"/>
    </source>
</evidence>
<keyword evidence="2" id="KW-0472">Membrane</keyword>
<keyword evidence="4" id="KW-1185">Reference proteome</keyword>
<keyword evidence="2" id="KW-1133">Transmembrane helix</keyword>
<evidence type="ECO:0000256" key="1">
    <source>
        <dbReference type="SAM" id="MobiDB-lite"/>
    </source>
</evidence>
<dbReference type="Pfam" id="PF10745">
    <property type="entry name" value="DUF2530"/>
    <property type="match status" value="1"/>
</dbReference>
<name>A0A8J3R6A2_9ACTN</name>
<accession>A0A8J3R6A2</accession>